<organism evidence="1 2">
    <name type="scientific">Auriscalpium vulgare</name>
    <dbReference type="NCBI Taxonomy" id="40419"/>
    <lineage>
        <taxon>Eukaryota</taxon>
        <taxon>Fungi</taxon>
        <taxon>Dikarya</taxon>
        <taxon>Basidiomycota</taxon>
        <taxon>Agaricomycotina</taxon>
        <taxon>Agaricomycetes</taxon>
        <taxon>Russulales</taxon>
        <taxon>Auriscalpiaceae</taxon>
        <taxon>Auriscalpium</taxon>
    </lineage>
</organism>
<dbReference type="EMBL" id="MU276122">
    <property type="protein sequence ID" value="KAI0041449.1"/>
    <property type="molecule type" value="Genomic_DNA"/>
</dbReference>
<reference evidence="1" key="2">
    <citation type="journal article" date="2022" name="New Phytol.">
        <title>Evolutionary transition to the ectomycorrhizal habit in the genomes of a hyperdiverse lineage of mushroom-forming fungi.</title>
        <authorList>
            <person name="Looney B."/>
            <person name="Miyauchi S."/>
            <person name="Morin E."/>
            <person name="Drula E."/>
            <person name="Courty P.E."/>
            <person name="Kohler A."/>
            <person name="Kuo A."/>
            <person name="LaButti K."/>
            <person name="Pangilinan J."/>
            <person name="Lipzen A."/>
            <person name="Riley R."/>
            <person name="Andreopoulos W."/>
            <person name="He G."/>
            <person name="Johnson J."/>
            <person name="Nolan M."/>
            <person name="Tritt A."/>
            <person name="Barry K.W."/>
            <person name="Grigoriev I.V."/>
            <person name="Nagy L.G."/>
            <person name="Hibbett D."/>
            <person name="Henrissat B."/>
            <person name="Matheny P.B."/>
            <person name="Labbe J."/>
            <person name="Martin F.M."/>
        </authorList>
    </citation>
    <scope>NUCLEOTIDE SEQUENCE</scope>
    <source>
        <strain evidence="1">FP105234-sp</strain>
    </source>
</reference>
<dbReference type="Proteomes" id="UP000814033">
    <property type="component" value="Unassembled WGS sequence"/>
</dbReference>
<proteinExistence type="predicted"/>
<keyword evidence="2" id="KW-1185">Reference proteome</keyword>
<sequence length="199" mass="22463">MMEEARARGLESVCYAHTRPYNRQIASLHLPRNGQEMVEETCPARALGHVSLSESYMMRDPRALGTPPLSCPRLNALILSSRSRHLFCQCNRARQQPLIARTSPASRIHHRSMSSTKIAPAWSRSERLRSFTGCNIAPILLYPGPSRTGGIWFQPDDIVHTRLYQPSRLRLGPATDPGHPSRIIRRIIALYNLPSTFTL</sequence>
<evidence type="ECO:0000313" key="1">
    <source>
        <dbReference type="EMBL" id="KAI0041449.1"/>
    </source>
</evidence>
<gene>
    <name evidence="1" type="ORF">FA95DRAFT_694215</name>
</gene>
<accession>A0ACB8RBE6</accession>
<name>A0ACB8RBE6_9AGAM</name>
<evidence type="ECO:0000313" key="2">
    <source>
        <dbReference type="Proteomes" id="UP000814033"/>
    </source>
</evidence>
<reference evidence="1" key="1">
    <citation type="submission" date="2021-02" db="EMBL/GenBank/DDBJ databases">
        <authorList>
            <consortium name="DOE Joint Genome Institute"/>
            <person name="Ahrendt S."/>
            <person name="Looney B.P."/>
            <person name="Miyauchi S."/>
            <person name="Morin E."/>
            <person name="Drula E."/>
            <person name="Courty P.E."/>
            <person name="Chicoki N."/>
            <person name="Fauchery L."/>
            <person name="Kohler A."/>
            <person name="Kuo A."/>
            <person name="Labutti K."/>
            <person name="Pangilinan J."/>
            <person name="Lipzen A."/>
            <person name="Riley R."/>
            <person name="Andreopoulos W."/>
            <person name="He G."/>
            <person name="Johnson J."/>
            <person name="Barry K.W."/>
            <person name="Grigoriev I.V."/>
            <person name="Nagy L."/>
            <person name="Hibbett D."/>
            <person name="Henrissat B."/>
            <person name="Matheny P.B."/>
            <person name="Labbe J."/>
            <person name="Martin F."/>
        </authorList>
    </citation>
    <scope>NUCLEOTIDE SEQUENCE</scope>
    <source>
        <strain evidence="1">FP105234-sp</strain>
    </source>
</reference>
<protein>
    <submittedName>
        <fullName evidence="1">Uncharacterized protein</fullName>
    </submittedName>
</protein>
<comment type="caution">
    <text evidence="1">The sequence shown here is derived from an EMBL/GenBank/DDBJ whole genome shotgun (WGS) entry which is preliminary data.</text>
</comment>